<dbReference type="GO" id="GO:0016020">
    <property type="term" value="C:membrane"/>
    <property type="evidence" value="ECO:0007669"/>
    <property type="project" value="TreeGrafter"/>
</dbReference>
<dbReference type="Proteomes" id="UP001497382">
    <property type="component" value="Unassembled WGS sequence"/>
</dbReference>
<accession>A0AAV2BEQ9</accession>
<keyword evidence="3" id="KW-1185">Reference proteome</keyword>
<reference evidence="2 3" key="1">
    <citation type="submission" date="2024-04" db="EMBL/GenBank/DDBJ databases">
        <authorList>
            <person name="Rising A."/>
            <person name="Reimegard J."/>
            <person name="Sonavane S."/>
            <person name="Akerstrom W."/>
            <person name="Nylinder S."/>
            <person name="Hedman E."/>
            <person name="Kallberg Y."/>
        </authorList>
    </citation>
    <scope>NUCLEOTIDE SEQUENCE [LARGE SCALE GENOMIC DNA]</scope>
</reference>
<feature type="signal peptide" evidence="1">
    <location>
        <begin position="1"/>
        <end position="16"/>
    </location>
</feature>
<dbReference type="GO" id="GO:0005829">
    <property type="term" value="C:cytosol"/>
    <property type="evidence" value="ECO:0007669"/>
    <property type="project" value="TreeGrafter"/>
</dbReference>
<dbReference type="Pfam" id="PF15882">
    <property type="entry name" value="DUF4735"/>
    <property type="match status" value="1"/>
</dbReference>
<proteinExistence type="predicted"/>
<sequence length="347" mass="40162">MFLWICFLAFVGSIFCHEANEVPLNKALESLERALQYMNETVSAINLDAVFCIRRLEEQMEALLKYEPEVFEGIQHRLEKLQNKAHKIANRGMSLVLKASPGYASSNNFAISNEKVGFLMKKSPELLWYPSRSTLESLIEKPVSCENGKFNRTNSDNCFKEISGPRFDNDNPCGISFRCLRDEKQPRQREWTLTHQVLYWELLEQWQCVNQVPLSLRDRLCSNVMRDARITELANFPRAHHDIFLEQIGLCGIWGYKDFNKPEWLQKILEWQEPSGCYASSESYKCFDAPAPTNHVRVKRSEKLLSDGCLSHETGVALLALAANVRFEAEKEYEINKEKRSSMLFMK</sequence>
<evidence type="ECO:0000313" key="3">
    <source>
        <dbReference type="Proteomes" id="UP001497382"/>
    </source>
</evidence>
<dbReference type="EMBL" id="CAXIEN010000350">
    <property type="protein sequence ID" value="CAL1294656.1"/>
    <property type="molecule type" value="Genomic_DNA"/>
</dbReference>
<dbReference type="AlphaFoldDB" id="A0AAV2BEQ9"/>
<keyword evidence="1" id="KW-0732">Signal</keyword>
<name>A0AAV2BEQ9_9ARAC</name>
<dbReference type="PANTHER" id="PTHR33539">
    <property type="entry name" value="UPF0764 PROTEIN C16ORF89"/>
    <property type="match status" value="1"/>
</dbReference>
<evidence type="ECO:0000256" key="1">
    <source>
        <dbReference type="SAM" id="SignalP"/>
    </source>
</evidence>
<organism evidence="2 3">
    <name type="scientific">Larinioides sclopetarius</name>
    <dbReference type="NCBI Taxonomy" id="280406"/>
    <lineage>
        <taxon>Eukaryota</taxon>
        <taxon>Metazoa</taxon>
        <taxon>Ecdysozoa</taxon>
        <taxon>Arthropoda</taxon>
        <taxon>Chelicerata</taxon>
        <taxon>Arachnida</taxon>
        <taxon>Araneae</taxon>
        <taxon>Araneomorphae</taxon>
        <taxon>Entelegynae</taxon>
        <taxon>Araneoidea</taxon>
        <taxon>Araneidae</taxon>
        <taxon>Larinioides</taxon>
    </lineage>
</organism>
<feature type="chain" id="PRO_5043382366" evidence="1">
    <location>
        <begin position="17"/>
        <end position="347"/>
    </location>
</feature>
<evidence type="ECO:0000313" key="2">
    <source>
        <dbReference type="EMBL" id="CAL1294656.1"/>
    </source>
</evidence>
<dbReference type="PANTHER" id="PTHR33539:SF1">
    <property type="entry name" value="UPF0764 PROTEIN C16ORF89"/>
    <property type="match status" value="1"/>
</dbReference>
<gene>
    <name evidence="2" type="ORF">LARSCL_LOCUS18851</name>
</gene>
<comment type="caution">
    <text evidence="2">The sequence shown here is derived from an EMBL/GenBank/DDBJ whole genome shotgun (WGS) entry which is preliminary data.</text>
</comment>
<protein>
    <submittedName>
        <fullName evidence="2">Uncharacterized protein</fullName>
    </submittedName>
</protein>
<dbReference type="InterPro" id="IPR031751">
    <property type="entry name" value="DUF4735"/>
</dbReference>